<dbReference type="InterPro" id="IPR036634">
    <property type="entry name" value="PRD_sf"/>
</dbReference>
<name>B6GAR4_9ACTN</name>
<reference evidence="5 6" key="2">
    <citation type="submission" date="2008-10" db="EMBL/GenBank/DDBJ databases">
        <authorList>
            <person name="Fulton L."/>
            <person name="Clifton S."/>
            <person name="Fulton B."/>
            <person name="Xu J."/>
            <person name="Minx P."/>
            <person name="Pepin K.H."/>
            <person name="Johnson M."/>
            <person name="Thiruvilangam P."/>
            <person name="Bhonagiri V."/>
            <person name="Nash W.E."/>
            <person name="Mardis E.R."/>
            <person name="Wilson R.K."/>
        </authorList>
    </citation>
    <scope>NUCLEOTIDE SEQUENCE [LARGE SCALE GENOMIC DNA]</scope>
    <source>
        <strain evidence="5 6">DSM 13279</strain>
    </source>
</reference>
<dbReference type="Pfam" id="PF00874">
    <property type="entry name" value="PRD"/>
    <property type="match status" value="2"/>
</dbReference>
<gene>
    <name evidence="5" type="ORF">COLSTE_01164</name>
</gene>
<evidence type="ECO:0000313" key="6">
    <source>
        <dbReference type="Proteomes" id="UP000003560"/>
    </source>
</evidence>
<dbReference type="HOGENOM" id="CLU_078802_0_0_11"/>
<dbReference type="PROSITE" id="PS51372">
    <property type="entry name" value="PRD_2"/>
    <property type="match status" value="2"/>
</dbReference>
<organism evidence="5 6">
    <name type="scientific">Collinsella stercoris DSM 13279</name>
    <dbReference type="NCBI Taxonomy" id="445975"/>
    <lineage>
        <taxon>Bacteria</taxon>
        <taxon>Bacillati</taxon>
        <taxon>Actinomycetota</taxon>
        <taxon>Coriobacteriia</taxon>
        <taxon>Coriobacteriales</taxon>
        <taxon>Coriobacteriaceae</taxon>
        <taxon>Collinsella</taxon>
    </lineage>
</organism>
<evidence type="ECO:0000313" key="5">
    <source>
        <dbReference type="EMBL" id="EEA90590.1"/>
    </source>
</evidence>
<keyword evidence="2" id="KW-0805">Transcription regulation</keyword>
<feature type="domain" description="PRD" evidence="4">
    <location>
        <begin position="72"/>
        <end position="177"/>
    </location>
</feature>
<evidence type="ECO:0000256" key="3">
    <source>
        <dbReference type="ARBA" id="ARBA00023163"/>
    </source>
</evidence>
<evidence type="ECO:0000256" key="2">
    <source>
        <dbReference type="ARBA" id="ARBA00023015"/>
    </source>
</evidence>
<evidence type="ECO:0000256" key="1">
    <source>
        <dbReference type="ARBA" id="ARBA00022737"/>
    </source>
</evidence>
<accession>B6GAR4</accession>
<dbReference type="InterPro" id="IPR050661">
    <property type="entry name" value="BglG_antiterminators"/>
</dbReference>
<dbReference type="SMART" id="SM01061">
    <property type="entry name" value="CAT_RBD"/>
    <property type="match status" value="1"/>
</dbReference>
<dbReference type="Pfam" id="PF03123">
    <property type="entry name" value="CAT_RBD"/>
    <property type="match status" value="1"/>
</dbReference>
<keyword evidence="6" id="KW-1185">Reference proteome</keyword>
<dbReference type="AlphaFoldDB" id="B6GAR4"/>
<dbReference type="STRING" id="445975.COLSTE_01164"/>
<dbReference type="GO" id="GO:0006355">
    <property type="term" value="P:regulation of DNA-templated transcription"/>
    <property type="evidence" value="ECO:0007669"/>
    <property type="project" value="InterPro"/>
</dbReference>
<proteinExistence type="predicted"/>
<dbReference type="Gene3D" id="1.10.1790.10">
    <property type="entry name" value="PRD domain"/>
    <property type="match status" value="2"/>
</dbReference>
<dbReference type="InterPro" id="IPR036650">
    <property type="entry name" value="CAT_RNA-bd_dom_sf"/>
</dbReference>
<protein>
    <submittedName>
        <fullName evidence="5">PRD domain protein</fullName>
    </submittedName>
</protein>
<dbReference type="Gene3D" id="2.30.24.10">
    <property type="entry name" value="CAT RNA-binding domain"/>
    <property type="match status" value="1"/>
</dbReference>
<dbReference type="InterPro" id="IPR004341">
    <property type="entry name" value="CAT_RNA-bd_dom"/>
</dbReference>
<dbReference type="eggNOG" id="COG3711">
    <property type="taxonomic scope" value="Bacteria"/>
</dbReference>
<reference evidence="5 6" key="1">
    <citation type="submission" date="2008-10" db="EMBL/GenBank/DDBJ databases">
        <title>Draft genome sequence of Collinsella stercoris (DSM 13279).</title>
        <authorList>
            <person name="Sudarsanam P."/>
            <person name="Ley R."/>
            <person name="Guruge J."/>
            <person name="Turnbaugh P.J."/>
            <person name="Mahowald M."/>
            <person name="Liep D."/>
            <person name="Gordon J."/>
        </authorList>
    </citation>
    <scope>NUCLEOTIDE SEQUENCE [LARGE SCALE GENOMIC DNA]</scope>
    <source>
        <strain evidence="5 6">DSM 13279</strain>
    </source>
</reference>
<feature type="domain" description="PRD" evidence="4">
    <location>
        <begin position="181"/>
        <end position="291"/>
    </location>
</feature>
<sequence length="295" mass="33155">MRYARALREEDGMQAIRSINNNVAICVDAGGNECVAMGKGIGFGKMPRDVALSEVTHTYYSVDPRLLEGIKEIPQDVLLFAARAAEHVRAELSYALSPNMAFLLADHIAFAIKRAREHLQVRMPLAYDVEHNYPEEYRVGLRLVRQIRKEFLVDLGDDEAAGIAMNLVNSRLESVSEQDAARSQSDDIMLEEITEIVEEEFGLRVDRASFAFSRYATHLHYLFARLHRGEVLRTEAISGLEGLFDHFPEGVACVERIADHIMDAWGVTLDADEKLFLVLHISRICIKGGNRAARV</sequence>
<keyword evidence="1" id="KW-0677">Repeat</keyword>
<dbReference type="GO" id="GO:0003723">
    <property type="term" value="F:RNA binding"/>
    <property type="evidence" value="ECO:0007669"/>
    <property type="project" value="InterPro"/>
</dbReference>
<keyword evidence="3" id="KW-0804">Transcription</keyword>
<comment type="caution">
    <text evidence="5">The sequence shown here is derived from an EMBL/GenBank/DDBJ whole genome shotgun (WGS) entry which is preliminary data.</text>
</comment>
<dbReference type="InterPro" id="IPR011608">
    <property type="entry name" value="PRD"/>
</dbReference>
<dbReference type="PANTHER" id="PTHR30185:SF18">
    <property type="entry name" value="TRANSCRIPTIONAL REGULATOR MTLR"/>
    <property type="match status" value="1"/>
</dbReference>
<dbReference type="Proteomes" id="UP000003560">
    <property type="component" value="Unassembled WGS sequence"/>
</dbReference>
<dbReference type="PANTHER" id="PTHR30185">
    <property type="entry name" value="CRYPTIC BETA-GLUCOSIDE BGL OPERON ANTITERMINATOR"/>
    <property type="match status" value="1"/>
</dbReference>
<dbReference type="SUPFAM" id="SSF50151">
    <property type="entry name" value="SacY-like RNA-binding domain"/>
    <property type="match status" value="1"/>
</dbReference>
<dbReference type="EMBL" id="ABXJ01000068">
    <property type="protein sequence ID" value="EEA90590.1"/>
    <property type="molecule type" value="Genomic_DNA"/>
</dbReference>
<evidence type="ECO:0000259" key="4">
    <source>
        <dbReference type="PROSITE" id="PS51372"/>
    </source>
</evidence>
<dbReference type="SUPFAM" id="SSF63520">
    <property type="entry name" value="PTS-regulatory domain, PRD"/>
    <property type="match status" value="2"/>
</dbReference>